<sequence length="122" mass="14048">MTMIIASSAMLLACQQMDSRLQKAKPQPDSVIYQCDEQVRIEKQQLDEQTVRLKISDQLFDLTTFDAPDKSQKYYSSEQGLQPEQGLLWIENEQSATLKSLMLDHTIQIEDYPVIYQCQPSS</sequence>
<keyword evidence="2" id="KW-1185">Reference proteome</keyword>
<reference evidence="2" key="1">
    <citation type="submission" date="2016-09" db="EMBL/GenBank/DDBJ databases">
        <authorList>
            <person name="Varghese N."/>
            <person name="Submissions S."/>
        </authorList>
    </citation>
    <scope>NUCLEOTIDE SEQUENCE [LARGE SCALE GENOMIC DNA]</scope>
    <source>
        <strain evidence="2">ANC 3699</strain>
    </source>
</reference>
<protein>
    <recommendedName>
        <fullName evidence="3">Membrane-bound lysozyme-inhibitor of c-type lysozyme</fullName>
    </recommendedName>
</protein>
<dbReference type="AlphaFoldDB" id="A0A1G6HMP0"/>
<name>A0A1G6HMP0_9GAMM</name>
<gene>
    <name evidence="1" type="ORF">SAMN05421749_102393</name>
</gene>
<organism evidence="1 2">
    <name type="scientific">Acinetobacter marinus</name>
    <dbReference type="NCBI Taxonomy" id="281375"/>
    <lineage>
        <taxon>Bacteria</taxon>
        <taxon>Pseudomonadati</taxon>
        <taxon>Pseudomonadota</taxon>
        <taxon>Gammaproteobacteria</taxon>
        <taxon>Moraxellales</taxon>
        <taxon>Moraxellaceae</taxon>
        <taxon>Acinetobacter</taxon>
    </lineage>
</organism>
<accession>A0A1G6HMP0</accession>
<proteinExistence type="predicted"/>
<dbReference type="EMBL" id="FMYK01000002">
    <property type="protein sequence ID" value="SDB95501.1"/>
    <property type="molecule type" value="Genomic_DNA"/>
</dbReference>
<dbReference type="OrthoDB" id="9833344at2"/>
<dbReference type="Proteomes" id="UP000242317">
    <property type="component" value="Unassembled WGS sequence"/>
</dbReference>
<evidence type="ECO:0008006" key="3">
    <source>
        <dbReference type="Google" id="ProtNLM"/>
    </source>
</evidence>
<evidence type="ECO:0000313" key="2">
    <source>
        <dbReference type="Proteomes" id="UP000242317"/>
    </source>
</evidence>
<dbReference type="RefSeq" id="WP_092617023.1">
    <property type="nucleotide sequence ID" value="NZ_FMYK01000002.1"/>
</dbReference>
<evidence type="ECO:0000313" key="1">
    <source>
        <dbReference type="EMBL" id="SDB95501.1"/>
    </source>
</evidence>